<protein>
    <submittedName>
        <fullName evidence="2">Uncharacterized protein</fullName>
    </submittedName>
</protein>
<gene>
    <name evidence="2" type="ORF">RHS03_06512</name>
</gene>
<comment type="caution">
    <text evidence="2">The sequence shown here is derived from an EMBL/GenBank/DDBJ whole genome shotgun (WGS) entry which is preliminary data.</text>
</comment>
<sequence length="206" mass="22080">MATCAWTASQAQSPFNQGDLGPPLPPTTTIELGEVSLEQITHLLLGLSGQVECLKQEIQEVKEAGVETRTNIKNISQAINVVKDGLRSLREPCTPKDRKPGIVEEMPCPLPKADPIGLVSQPLISWAQPSWAPPTFAYPTPIKAVPLQGPSPPPSLALCFCSPAPAPPLAPEAYAPAPIKVDHPNAYTGKIGSKAHQWMTKMLSWV</sequence>
<reference evidence="2" key="1">
    <citation type="submission" date="2020-09" db="EMBL/GenBank/DDBJ databases">
        <title>Comparative genome analyses of four rice-infecting Rhizoctonia solani isolates reveal extensive enrichment of homogalacturonan modification genes.</title>
        <authorList>
            <person name="Lee D.-Y."/>
            <person name="Jeon J."/>
            <person name="Kim K.-T."/>
            <person name="Cheong K."/>
            <person name="Song H."/>
            <person name="Choi G."/>
            <person name="Ko J."/>
            <person name="Opiyo S.O."/>
            <person name="Zuo S."/>
            <person name="Madhav S."/>
            <person name="Lee Y.-H."/>
            <person name="Wang G.-L."/>
        </authorList>
    </citation>
    <scope>NUCLEOTIDE SEQUENCE</scope>
    <source>
        <strain evidence="2">AG1-IA WGL</strain>
    </source>
</reference>
<dbReference type="EMBL" id="JACYCD010000156">
    <property type="protein sequence ID" value="KAF8701561.1"/>
    <property type="molecule type" value="Genomic_DNA"/>
</dbReference>
<dbReference type="AlphaFoldDB" id="A0A8H7HQG4"/>
<evidence type="ECO:0000256" key="1">
    <source>
        <dbReference type="SAM" id="MobiDB-lite"/>
    </source>
</evidence>
<feature type="region of interest" description="Disordered" evidence="1">
    <location>
        <begin position="1"/>
        <end position="22"/>
    </location>
</feature>
<evidence type="ECO:0000313" key="3">
    <source>
        <dbReference type="Proteomes" id="UP000602905"/>
    </source>
</evidence>
<dbReference type="Proteomes" id="UP000602905">
    <property type="component" value="Unassembled WGS sequence"/>
</dbReference>
<name>A0A8H7HQG4_9AGAM</name>
<organism evidence="2 3">
    <name type="scientific">Rhizoctonia solani</name>
    <dbReference type="NCBI Taxonomy" id="456999"/>
    <lineage>
        <taxon>Eukaryota</taxon>
        <taxon>Fungi</taxon>
        <taxon>Dikarya</taxon>
        <taxon>Basidiomycota</taxon>
        <taxon>Agaricomycotina</taxon>
        <taxon>Agaricomycetes</taxon>
        <taxon>Cantharellales</taxon>
        <taxon>Ceratobasidiaceae</taxon>
        <taxon>Rhizoctonia</taxon>
    </lineage>
</organism>
<accession>A0A8H7HQG4</accession>
<feature type="non-terminal residue" evidence="2">
    <location>
        <position position="1"/>
    </location>
</feature>
<feature type="compositionally biased region" description="Polar residues" evidence="1">
    <location>
        <begin position="1"/>
        <end position="16"/>
    </location>
</feature>
<evidence type="ECO:0000313" key="2">
    <source>
        <dbReference type="EMBL" id="KAF8701561.1"/>
    </source>
</evidence>
<proteinExistence type="predicted"/>